<evidence type="ECO:0000313" key="1">
    <source>
        <dbReference type="EMBL" id="OTG14323.1"/>
    </source>
</evidence>
<dbReference type="Proteomes" id="UP000215914">
    <property type="component" value="Chromosome 9"/>
</dbReference>
<organism evidence="1 2">
    <name type="scientific">Helianthus annuus</name>
    <name type="common">Common sunflower</name>
    <dbReference type="NCBI Taxonomy" id="4232"/>
    <lineage>
        <taxon>Eukaryota</taxon>
        <taxon>Viridiplantae</taxon>
        <taxon>Streptophyta</taxon>
        <taxon>Embryophyta</taxon>
        <taxon>Tracheophyta</taxon>
        <taxon>Spermatophyta</taxon>
        <taxon>Magnoliopsida</taxon>
        <taxon>eudicotyledons</taxon>
        <taxon>Gunneridae</taxon>
        <taxon>Pentapetalae</taxon>
        <taxon>asterids</taxon>
        <taxon>campanulids</taxon>
        <taxon>Asterales</taxon>
        <taxon>Asteraceae</taxon>
        <taxon>Asteroideae</taxon>
        <taxon>Heliantheae alliance</taxon>
        <taxon>Heliantheae</taxon>
        <taxon>Helianthus</taxon>
    </lineage>
</organism>
<sequence>MLTPKKPLDFCNNKAGEQMAICKRRCGFFLWCPVFLISCFKSADFTLGQRGLLGVEKCCVVLTTKMKLLIWTLAPQPGIAFGVLHVQFSHSQGCFHIIHDPGGG</sequence>
<dbReference type="EMBL" id="CM007898">
    <property type="protein sequence ID" value="OTG14323.1"/>
    <property type="molecule type" value="Genomic_DNA"/>
</dbReference>
<name>A0A251TUA9_HELAN</name>
<proteinExistence type="predicted"/>
<protein>
    <submittedName>
        <fullName evidence="1">Uncharacterized protein</fullName>
    </submittedName>
</protein>
<accession>A0A251TUA9</accession>
<evidence type="ECO:0000313" key="2">
    <source>
        <dbReference type="Proteomes" id="UP000215914"/>
    </source>
</evidence>
<dbReference type="AlphaFoldDB" id="A0A251TUA9"/>
<keyword evidence="2" id="KW-1185">Reference proteome</keyword>
<gene>
    <name evidence="1" type="ORF">HannXRQ_Chr09g0248131</name>
</gene>
<dbReference type="InParanoid" id="A0A251TUA9"/>
<reference evidence="2" key="1">
    <citation type="journal article" date="2017" name="Nature">
        <title>The sunflower genome provides insights into oil metabolism, flowering and Asterid evolution.</title>
        <authorList>
            <person name="Badouin H."/>
            <person name="Gouzy J."/>
            <person name="Grassa C.J."/>
            <person name="Murat F."/>
            <person name="Staton S.E."/>
            <person name="Cottret L."/>
            <person name="Lelandais-Briere C."/>
            <person name="Owens G.L."/>
            <person name="Carrere S."/>
            <person name="Mayjonade B."/>
            <person name="Legrand L."/>
            <person name="Gill N."/>
            <person name="Kane N.C."/>
            <person name="Bowers J.E."/>
            <person name="Hubner S."/>
            <person name="Bellec A."/>
            <person name="Berard A."/>
            <person name="Berges H."/>
            <person name="Blanchet N."/>
            <person name="Boniface M.C."/>
            <person name="Brunel D."/>
            <person name="Catrice O."/>
            <person name="Chaidir N."/>
            <person name="Claudel C."/>
            <person name="Donnadieu C."/>
            <person name="Faraut T."/>
            <person name="Fievet G."/>
            <person name="Helmstetter N."/>
            <person name="King M."/>
            <person name="Knapp S.J."/>
            <person name="Lai Z."/>
            <person name="Le Paslier M.C."/>
            <person name="Lippi Y."/>
            <person name="Lorenzon L."/>
            <person name="Mandel J.R."/>
            <person name="Marage G."/>
            <person name="Marchand G."/>
            <person name="Marquand E."/>
            <person name="Bret-Mestries E."/>
            <person name="Morien E."/>
            <person name="Nambeesan S."/>
            <person name="Nguyen T."/>
            <person name="Pegot-Espagnet P."/>
            <person name="Pouilly N."/>
            <person name="Raftis F."/>
            <person name="Sallet E."/>
            <person name="Schiex T."/>
            <person name="Thomas J."/>
            <person name="Vandecasteele C."/>
            <person name="Vares D."/>
            <person name="Vear F."/>
            <person name="Vautrin S."/>
            <person name="Crespi M."/>
            <person name="Mangin B."/>
            <person name="Burke J.M."/>
            <person name="Salse J."/>
            <person name="Munos S."/>
            <person name="Vincourt P."/>
            <person name="Rieseberg L.H."/>
            <person name="Langlade N.B."/>
        </authorList>
    </citation>
    <scope>NUCLEOTIDE SEQUENCE [LARGE SCALE GENOMIC DNA]</scope>
    <source>
        <strain evidence="2">cv. SF193</strain>
    </source>
</reference>